<name>A0A517QR41_9PLAN</name>
<keyword evidence="2" id="KW-0805">Transcription regulation</keyword>
<keyword evidence="5" id="KW-0804">Transcription</keyword>
<reference evidence="7 8" key="1">
    <citation type="submission" date="2019-02" db="EMBL/GenBank/DDBJ databases">
        <title>Deep-cultivation of Planctomycetes and their phenomic and genomic characterization uncovers novel biology.</title>
        <authorList>
            <person name="Wiegand S."/>
            <person name="Jogler M."/>
            <person name="Boedeker C."/>
            <person name="Pinto D."/>
            <person name="Vollmers J."/>
            <person name="Rivas-Marin E."/>
            <person name="Kohn T."/>
            <person name="Peeters S.H."/>
            <person name="Heuer A."/>
            <person name="Rast P."/>
            <person name="Oberbeckmann S."/>
            <person name="Bunk B."/>
            <person name="Jeske O."/>
            <person name="Meyerdierks A."/>
            <person name="Storesund J.E."/>
            <person name="Kallscheuer N."/>
            <person name="Luecker S."/>
            <person name="Lage O.M."/>
            <person name="Pohl T."/>
            <person name="Merkel B.J."/>
            <person name="Hornburger P."/>
            <person name="Mueller R.-W."/>
            <person name="Bruemmer F."/>
            <person name="Labrenz M."/>
            <person name="Spormann A.M."/>
            <person name="Op den Camp H."/>
            <person name="Overmann J."/>
            <person name="Amann R."/>
            <person name="Jetten M.S.M."/>
            <person name="Mascher T."/>
            <person name="Medema M.H."/>
            <person name="Devos D.P."/>
            <person name="Kaster A.-K."/>
            <person name="Ovreas L."/>
            <person name="Rohde M."/>
            <person name="Galperin M.Y."/>
            <person name="Jogler C."/>
        </authorList>
    </citation>
    <scope>NUCLEOTIDE SEQUENCE [LARGE SCALE GENOMIC DNA]</scope>
    <source>
        <strain evidence="7 8">Mal48</strain>
    </source>
</reference>
<dbReference type="PANTHER" id="PTHR43133:SF8">
    <property type="entry name" value="RNA POLYMERASE SIGMA FACTOR HI_1459-RELATED"/>
    <property type="match status" value="1"/>
</dbReference>
<evidence type="ECO:0000256" key="1">
    <source>
        <dbReference type="ARBA" id="ARBA00010641"/>
    </source>
</evidence>
<evidence type="ECO:0000256" key="2">
    <source>
        <dbReference type="ARBA" id="ARBA00023015"/>
    </source>
</evidence>
<dbReference type="RefSeq" id="WP_145201415.1">
    <property type="nucleotide sequence ID" value="NZ_CP036267.1"/>
</dbReference>
<dbReference type="KEGG" id="tpol:Mal48_33280"/>
<sequence>MSSSLSPEEIDSLVDRVIHGDHEALGILFESHRQRLWRIINFRLDQRLLGRVDADDILQESYLAAGKRIEHFLHDSPESFFIWLRLIVNQTMIDVHRRHLGTQARDASRERRVGGGWTPESTSFSLSHHLLGHMTSPTQAALRAELSQQLNIALESMGDLDREVLALRHFEELTNSETAKALDISEQAASLRYVRALGRLRKILEAIPGFMDRS</sequence>
<dbReference type="SUPFAM" id="SSF88659">
    <property type="entry name" value="Sigma3 and sigma4 domains of RNA polymerase sigma factors"/>
    <property type="match status" value="1"/>
</dbReference>
<accession>A0A517QR41</accession>
<dbReference type="GO" id="GO:0016987">
    <property type="term" value="F:sigma factor activity"/>
    <property type="evidence" value="ECO:0007669"/>
    <property type="project" value="UniProtKB-KW"/>
</dbReference>
<dbReference type="InterPro" id="IPR013324">
    <property type="entry name" value="RNA_pol_sigma_r3/r4-like"/>
</dbReference>
<dbReference type="PANTHER" id="PTHR43133">
    <property type="entry name" value="RNA POLYMERASE ECF-TYPE SIGMA FACTO"/>
    <property type="match status" value="1"/>
</dbReference>
<protein>
    <submittedName>
        <fullName evidence="7">ECF RNA polymerase sigma factor SigW</fullName>
    </submittedName>
</protein>
<dbReference type="OrthoDB" id="276109at2"/>
<dbReference type="Gene3D" id="1.10.1740.10">
    <property type="match status" value="1"/>
</dbReference>
<feature type="domain" description="RNA polymerase sigma-70 ECF-like HTH" evidence="6">
    <location>
        <begin position="8"/>
        <end position="192"/>
    </location>
</feature>
<comment type="similarity">
    <text evidence="1">Belongs to the sigma-70 factor family. ECF subfamily.</text>
</comment>
<dbReference type="GO" id="GO:0003677">
    <property type="term" value="F:DNA binding"/>
    <property type="evidence" value="ECO:0007669"/>
    <property type="project" value="UniProtKB-KW"/>
</dbReference>
<evidence type="ECO:0000256" key="3">
    <source>
        <dbReference type="ARBA" id="ARBA00023082"/>
    </source>
</evidence>
<keyword evidence="8" id="KW-1185">Reference proteome</keyword>
<dbReference type="EMBL" id="CP036267">
    <property type="protein sequence ID" value="QDT34069.1"/>
    <property type="molecule type" value="Genomic_DNA"/>
</dbReference>
<dbReference type="InterPro" id="IPR053812">
    <property type="entry name" value="HTH_Sigma70_ECF-like"/>
</dbReference>
<dbReference type="InterPro" id="IPR036388">
    <property type="entry name" value="WH-like_DNA-bd_sf"/>
</dbReference>
<keyword evidence="4" id="KW-0238">DNA-binding</keyword>
<dbReference type="InterPro" id="IPR039425">
    <property type="entry name" value="RNA_pol_sigma-70-like"/>
</dbReference>
<dbReference type="GO" id="GO:0006352">
    <property type="term" value="P:DNA-templated transcription initiation"/>
    <property type="evidence" value="ECO:0007669"/>
    <property type="project" value="InterPro"/>
</dbReference>
<dbReference type="SUPFAM" id="SSF88946">
    <property type="entry name" value="Sigma2 domain of RNA polymerase sigma factors"/>
    <property type="match status" value="1"/>
</dbReference>
<keyword evidence="3" id="KW-0731">Sigma factor</keyword>
<evidence type="ECO:0000313" key="7">
    <source>
        <dbReference type="EMBL" id="QDT34069.1"/>
    </source>
</evidence>
<dbReference type="InterPro" id="IPR014284">
    <property type="entry name" value="RNA_pol_sigma-70_dom"/>
</dbReference>
<gene>
    <name evidence="7" type="primary">sigW_4</name>
    <name evidence="7" type="ORF">Mal48_33280</name>
</gene>
<evidence type="ECO:0000256" key="4">
    <source>
        <dbReference type="ARBA" id="ARBA00023125"/>
    </source>
</evidence>
<dbReference type="AlphaFoldDB" id="A0A517QR41"/>
<dbReference type="NCBIfam" id="TIGR02937">
    <property type="entry name" value="sigma70-ECF"/>
    <property type="match status" value="1"/>
</dbReference>
<dbReference type="InterPro" id="IPR013325">
    <property type="entry name" value="RNA_pol_sigma_r2"/>
</dbReference>
<evidence type="ECO:0000259" key="6">
    <source>
        <dbReference type="Pfam" id="PF07638"/>
    </source>
</evidence>
<dbReference type="Proteomes" id="UP000315724">
    <property type="component" value="Chromosome"/>
</dbReference>
<dbReference type="Pfam" id="PF07638">
    <property type="entry name" value="Sigma70_ECF"/>
    <property type="match status" value="1"/>
</dbReference>
<evidence type="ECO:0000256" key="5">
    <source>
        <dbReference type="ARBA" id="ARBA00023163"/>
    </source>
</evidence>
<evidence type="ECO:0000313" key="8">
    <source>
        <dbReference type="Proteomes" id="UP000315724"/>
    </source>
</evidence>
<dbReference type="Gene3D" id="1.10.10.10">
    <property type="entry name" value="Winged helix-like DNA-binding domain superfamily/Winged helix DNA-binding domain"/>
    <property type="match status" value="1"/>
</dbReference>
<organism evidence="7 8">
    <name type="scientific">Thalassoglobus polymorphus</name>
    <dbReference type="NCBI Taxonomy" id="2527994"/>
    <lineage>
        <taxon>Bacteria</taxon>
        <taxon>Pseudomonadati</taxon>
        <taxon>Planctomycetota</taxon>
        <taxon>Planctomycetia</taxon>
        <taxon>Planctomycetales</taxon>
        <taxon>Planctomycetaceae</taxon>
        <taxon>Thalassoglobus</taxon>
    </lineage>
</organism>
<proteinExistence type="inferred from homology"/>